<keyword evidence="3" id="KW-1185">Reference proteome</keyword>
<gene>
    <name evidence="2" type="ORF">HPTL_1117</name>
</gene>
<dbReference type="GO" id="GO:0008664">
    <property type="term" value="F:RNA 2',3'-cyclic 3'-phosphodiesterase activity"/>
    <property type="evidence" value="ECO:0007669"/>
    <property type="project" value="InterPro"/>
</dbReference>
<evidence type="ECO:0000313" key="3">
    <source>
        <dbReference type="Proteomes" id="UP000262004"/>
    </source>
</evidence>
<dbReference type="InterPro" id="IPR004175">
    <property type="entry name" value="RNA_CPDase"/>
</dbReference>
<dbReference type="PANTHER" id="PTHR35561:SF1">
    <property type="entry name" value="RNA 2',3'-CYCLIC PHOSPHODIESTERASE"/>
    <property type="match status" value="1"/>
</dbReference>
<protein>
    <submittedName>
        <fullName evidence="2">RNA 2',3'-cyclic phosphodiesterase</fullName>
    </submittedName>
</protein>
<dbReference type="NCBIfam" id="TIGR02258">
    <property type="entry name" value="2_5_ligase"/>
    <property type="match status" value="1"/>
</dbReference>
<dbReference type="AlphaFoldDB" id="A0A2Z6DY13"/>
<name>A0A2Z6DY13_HYDTE</name>
<evidence type="ECO:0000256" key="1">
    <source>
        <dbReference type="ARBA" id="ARBA00022801"/>
    </source>
</evidence>
<organism evidence="2 3">
    <name type="scientific">Hydrogenophilus thermoluteolus</name>
    <name type="common">Pseudomonas hydrogenothermophila</name>
    <dbReference type="NCBI Taxonomy" id="297"/>
    <lineage>
        <taxon>Bacteria</taxon>
        <taxon>Pseudomonadati</taxon>
        <taxon>Pseudomonadota</taxon>
        <taxon>Hydrogenophilia</taxon>
        <taxon>Hydrogenophilales</taxon>
        <taxon>Hydrogenophilaceae</taxon>
        <taxon>Hydrogenophilus</taxon>
    </lineage>
</organism>
<dbReference type="EMBL" id="AP018558">
    <property type="protein sequence ID" value="BBD77381.1"/>
    <property type="molecule type" value="Genomic_DNA"/>
</dbReference>
<keyword evidence="1" id="KW-0378">Hydrolase</keyword>
<dbReference type="Gene3D" id="3.90.1140.10">
    <property type="entry name" value="Cyclic phosphodiesterase"/>
    <property type="match status" value="1"/>
</dbReference>
<dbReference type="InterPro" id="IPR009097">
    <property type="entry name" value="Cyclic_Pdiesterase"/>
</dbReference>
<dbReference type="Pfam" id="PF13563">
    <property type="entry name" value="2_5_RNA_ligase2"/>
    <property type="match status" value="1"/>
</dbReference>
<dbReference type="Proteomes" id="UP000262004">
    <property type="component" value="Chromosome"/>
</dbReference>
<dbReference type="RefSeq" id="WP_170141287.1">
    <property type="nucleotide sequence ID" value="NZ_AP018558.1"/>
</dbReference>
<dbReference type="PANTHER" id="PTHR35561">
    <property type="entry name" value="RNA 2',3'-CYCLIC PHOSPHODIESTERASE"/>
    <property type="match status" value="1"/>
</dbReference>
<reference evidence="2 3" key="1">
    <citation type="submission" date="2018-04" db="EMBL/GenBank/DDBJ databases">
        <title>Complete genome sequence of Hydrogenophilus thermoluteolus TH-1.</title>
        <authorList>
            <person name="Arai H."/>
        </authorList>
    </citation>
    <scope>NUCLEOTIDE SEQUENCE [LARGE SCALE GENOMIC DNA]</scope>
    <source>
        <strain evidence="2 3">TH-1</strain>
    </source>
</reference>
<dbReference type="GO" id="GO:0004113">
    <property type="term" value="F:2',3'-cyclic-nucleotide 3'-phosphodiesterase activity"/>
    <property type="evidence" value="ECO:0007669"/>
    <property type="project" value="InterPro"/>
</dbReference>
<accession>A0A2Z6DY13</accession>
<sequence length="184" mass="20823">MTAPEIPDASEKIRLFLALPPPDAWHREAVRLVNEALRAQTAAHTFRLVPARNWHVTLLFFGEVPCAQLSQLHETVQGLPATPRVPLVLDRIAFWSNARVVVLTTDRLPAAWRDYHQALIAAFQPLGVVDEKGRPWRPHLTLLRGVRACPALPELPPCRWQRPIRPLLYRSHLGRAGARYEVLG</sequence>
<dbReference type="KEGG" id="htl:HPTL_1117"/>
<dbReference type="SUPFAM" id="SSF55144">
    <property type="entry name" value="LigT-like"/>
    <property type="match status" value="1"/>
</dbReference>
<proteinExistence type="predicted"/>
<evidence type="ECO:0000313" key="2">
    <source>
        <dbReference type="EMBL" id="BBD77381.1"/>
    </source>
</evidence>